<feature type="transmembrane region" description="Helical" evidence="7">
    <location>
        <begin position="334"/>
        <end position="357"/>
    </location>
</feature>
<dbReference type="Pfam" id="PF07690">
    <property type="entry name" value="MFS_1"/>
    <property type="match status" value="1"/>
</dbReference>
<keyword evidence="3 7" id="KW-0812">Transmembrane</keyword>
<dbReference type="GO" id="GO:0022857">
    <property type="term" value="F:transmembrane transporter activity"/>
    <property type="evidence" value="ECO:0007669"/>
    <property type="project" value="InterPro"/>
</dbReference>
<comment type="subcellular location">
    <subcellularLocation>
        <location evidence="1">Membrane</location>
        <topology evidence="1">Multi-pass membrane protein</topology>
    </subcellularLocation>
</comment>
<feature type="transmembrane region" description="Helical" evidence="7">
    <location>
        <begin position="310"/>
        <end position="328"/>
    </location>
</feature>
<dbReference type="InterPro" id="IPR036259">
    <property type="entry name" value="MFS_trans_sf"/>
</dbReference>
<keyword evidence="5 7" id="KW-0472">Membrane</keyword>
<dbReference type="AlphaFoldDB" id="A0AAD7AI76"/>
<feature type="transmembrane region" description="Helical" evidence="7">
    <location>
        <begin position="369"/>
        <end position="388"/>
    </location>
</feature>
<feature type="transmembrane region" description="Helical" evidence="7">
    <location>
        <begin position="34"/>
        <end position="51"/>
    </location>
</feature>
<feature type="transmembrane region" description="Helical" evidence="7">
    <location>
        <begin position="137"/>
        <end position="156"/>
    </location>
</feature>
<sequence>MAKKQGSEDIKLESTSVSSQNFEPEDERKLVRKLDGRIMVILSILYLFAYLDRSNLGNARLLGLPKDTLNGDPTGKRFDWVNSVFFFAYILCQVPAAIISKLVPPRIWIAFMAIGWGLSSTLMATAFDFGGLMTGRVFLGIFEAGFGPVIPLYFSFFYTKEEMGVRMAYWFGFAAVAGAFGGLISFGVQHVHATIHNWSILFLIEGVPAMLMGLVAFFFLPNRPESTTFLNEHERIIALDRMNRGTSGDTGAKVDKAHILMAFRDWRCWTGGVIYFGLNCALASISAFLPTIIGTFGYTNAIAQLLTGKLIYPISFLPIPLYFFSPSVCRYCSVLFLHFIFYLTSLYSVAAILLLSFSWASDRLQSRGILMTVACTISGIGYVLLLTIPTNAHVRYFAVYCIVSGTYATIGLIIAWFAHNLGSETKRATGIPIFMATGQCGSVLGSHIFPLTEVSCALAFLSAVLSLVLSISYRRDNARRDKLYGKPDTCGRVDTAQLADKVSSTW</sequence>
<evidence type="ECO:0000313" key="10">
    <source>
        <dbReference type="Proteomes" id="UP001218218"/>
    </source>
</evidence>
<evidence type="ECO:0000256" key="7">
    <source>
        <dbReference type="SAM" id="Phobius"/>
    </source>
</evidence>
<dbReference type="InterPro" id="IPR011701">
    <property type="entry name" value="MFS"/>
</dbReference>
<dbReference type="SUPFAM" id="SSF103473">
    <property type="entry name" value="MFS general substrate transporter"/>
    <property type="match status" value="1"/>
</dbReference>
<name>A0AAD7AI76_9AGAR</name>
<feature type="transmembrane region" description="Helical" evidence="7">
    <location>
        <begin position="80"/>
        <end position="100"/>
    </location>
</feature>
<feature type="domain" description="Major facilitator superfamily (MFS) profile" evidence="8">
    <location>
        <begin position="38"/>
        <end position="480"/>
    </location>
</feature>
<evidence type="ECO:0000256" key="1">
    <source>
        <dbReference type="ARBA" id="ARBA00004141"/>
    </source>
</evidence>
<dbReference type="Proteomes" id="UP001218218">
    <property type="component" value="Unassembled WGS sequence"/>
</dbReference>
<feature type="transmembrane region" description="Helical" evidence="7">
    <location>
        <begin position="455"/>
        <end position="473"/>
    </location>
</feature>
<feature type="transmembrane region" description="Helical" evidence="7">
    <location>
        <begin position="168"/>
        <end position="188"/>
    </location>
</feature>
<keyword evidence="4 7" id="KW-1133">Transmembrane helix</keyword>
<dbReference type="InterPro" id="IPR020846">
    <property type="entry name" value="MFS_dom"/>
</dbReference>
<keyword evidence="10" id="KW-1185">Reference proteome</keyword>
<feature type="transmembrane region" description="Helical" evidence="7">
    <location>
        <begin position="273"/>
        <end position="298"/>
    </location>
</feature>
<dbReference type="FunFam" id="1.20.1250.20:FF:000018">
    <property type="entry name" value="MFS transporter permease"/>
    <property type="match status" value="1"/>
</dbReference>
<dbReference type="EMBL" id="JARIHO010000006">
    <property type="protein sequence ID" value="KAJ7359557.1"/>
    <property type="molecule type" value="Genomic_DNA"/>
</dbReference>
<evidence type="ECO:0000256" key="2">
    <source>
        <dbReference type="ARBA" id="ARBA00022448"/>
    </source>
</evidence>
<keyword evidence="2" id="KW-0813">Transport</keyword>
<evidence type="ECO:0000256" key="6">
    <source>
        <dbReference type="SAM" id="MobiDB-lite"/>
    </source>
</evidence>
<reference evidence="9" key="1">
    <citation type="submission" date="2023-03" db="EMBL/GenBank/DDBJ databases">
        <title>Massive genome expansion in bonnet fungi (Mycena s.s.) driven by repeated elements and novel gene families across ecological guilds.</title>
        <authorList>
            <consortium name="Lawrence Berkeley National Laboratory"/>
            <person name="Harder C.B."/>
            <person name="Miyauchi S."/>
            <person name="Viragh M."/>
            <person name="Kuo A."/>
            <person name="Thoen E."/>
            <person name="Andreopoulos B."/>
            <person name="Lu D."/>
            <person name="Skrede I."/>
            <person name="Drula E."/>
            <person name="Henrissat B."/>
            <person name="Morin E."/>
            <person name="Kohler A."/>
            <person name="Barry K."/>
            <person name="LaButti K."/>
            <person name="Morin E."/>
            <person name="Salamov A."/>
            <person name="Lipzen A."/>
            <person name="Mereny Z."/>
            <person name="Hegedus B."/>
            <person name="Baldrian P."/>
            <person name="Stursova M."/>
            <person name="Weitz H."/>
            <person name="Taylor A."/>
            <person name="Grigoriev I.V."/>
            <person name="Nagy L.G."/>
            <person name="Martin F."/>
            <person name="Kauserud H."/>
        </authorList>
    </citation>
    <scope>NUCLEOTIDE SEQUENCE</scope>
    <source>
        <strain evidence="9">CBHHK002</strain>
    </source>
</reference>
<feature type="transmembrane region" description="Helical" evidence="7">
    <location>
        <begin position="106"/>
        <end position="125"/>
    </location>
</feature>
<dbReference type="PANTHER" id="PTHR43791:SF36">
    <property type="entry name" value="TRANSPORTER, PUTATIVE (AFU_ORTHOLOGUE AFUA_6G08340)-RELATED"/>
    <property type="match status" value="1"/>
</dbReference>
<evidence type="ECO:0000256" key="3">
    <source>
        <dbReference type="ARBA" id="ARBA00022692"/>
    </source>
</evidence>
<feature type="transmembrane region" description="Helical" evidence="7">
    <location>
        <begin position="394"/>
        <end position="418"/>
    </location>
</feature>
<dbReference type="Gene3D" id="1.20.1250.20">
    <property type="entry name" value="MFS general substrate transporter like domains"/>
    <property type="match status" value="1"/>
</dbReference>
<dbReference type="PANTHER" id="PTHR43791">
    <property type="entry name" value="PERMEASE-RELATED"/>
    <property type="match status" value="1"/>
</dbReference>
<protein>
    <submittedName>
        <fullName evidence="9">MFS general substrate transporter</fullName>
    </submittedName>
</protein>
<gene>
    <name evidence="9" type="ORF">DFH08DRAFT_911510</name>
</gene>
<feature type="transmembrane region" description="Helical" evidence="7">
    <location>
        <begin position="200"/>
        <end position="220"/>
    </location>
</feature>
<accession>A0AAD7AI76</accession>
<organism evidence="9 10">
    <name type="scientific">Mycena albidolilacea</name>
    <dbReference type="NCBI Taxonomy" id="1033008"/>
    <lineage>
        <taxon>Eukaryota</taxon>
        <taxon>Fungi</taxon>
        <taxon>Dikarya</taxon>
        <taxon>Basidiomycota</taxon>
        <taxon>Agaricomycotina</taxon>
        <taxon>Agaricomycetes</taxon>
        <taxon>Agaricomycetidae</taxon>
        <taxon>Agaricales</taxon>
        <taxon>Marasmiineae</taxon>
        <taxon>Mycenaceae</taxon>
        <taxon>Mycena</taxon>
    </lineage>
</organism>
<evidence type="ECO:0000313" key="9">
    <source>
        <dbReference type="EMBL" id="KAJ7359557.1"/>
    </source>
</evidence>
<dbReference type="GO" id="GO:0016020">
    <property type="term" value="C:membrane"/>
    <property type="evidence" value="ECO:0007669"/>
    <property type="project" value="UniProtKB-SubCell"/>
</dbReference>
<feature type="compositionally biased region" description="Basic and acidic residues" evidence="6">
    <location>
        <begin position="1"/>
        <end position="12"/>
    </location>
</feature>
<evidence type="ECO:0000259" key="8">
    <source>
        <dbReference type="PROSITE" id="PS50850"/>
    </source>
</evidence>
<evidence type="ECO:0000256" key="5">
    <source>
        <dbReference type="ARBA" id="ARBA00023136"/>
    </source>
</evidence>
<proteinExistence type="predicted"/>
<dbReference type="PROSITE" id="PS50850">
    <property type="entry name" value="MFS"/>
    <property type="match status" value="1"/>
</dbReference>
<feature type="region of interest" description="Disordered" evidence="6">
    <location>
        <begin position="1"/>
        <end position="20"/>
    </location>
</feature>
<comment type="caution">
    <text evidence="9">The sequence shown here is derived from an EMBL/GenBank/DDBJ whole genome shotgun (WGS) entry which is preliminary data.</text>
</comment>
<evidence type="ECO:0000256" key="4">
    <source>
        <dbReference type="ARBA" id="ARBA00022989"/>
    </source>
</evidence>